<keyword evidence="7" id="KW-0297">G-protein coupled receptor</keyword>
<dbReference type="PRINTS" id="PR00249">
    <property type="entry name" value="GPCRSECRETIN"/>
</dbReference>
<sequence length="388" mass="45226">MSYEQYLAQYQCYNKIIGDTPYNGSEPHCERTWDGLLCWNDAQANTTVEQNCPGYFHDFDTSEIASKVCDSTGNWFQLPTRNYSWSNYTRFFGYLQETENIYYLSLVGHALSIVSLSTSVFIFCYLRILSCQRVTLHKNLFCSYIFNSILIIFFLTTLTNHHEFVERHSILHILHQYMTSCNYFWMLCEGVYLHSLVVVAVFINKPHPAWFYMLGWVQHCLLPVCRYWIRPTTLLYIVHGPICVALLLNMTFLLNIMHVLVRKLRDTHHFKIHMYMRAVRAALILVPLLGVQFILIPLRPKNPLLGKIYDYTMHFAVDYQVIACTMPCGKKFRGLTKPRWNFLAEMQNVTLASCYGDVPSARTGALARIVGKMQSGHLSNQYILVLYF</sequence>
<reference evidence="16" key="1">
    <citation type="submission" date="2025-08" db="UniProtKB">
        <authorList>
            <consortium name="Ensembl"/>
        </authorList>
    </citation>
    <scope>IDENTIFICATION</scope>
</reference>
<keyword evidence="17" id="KW-1185">Reference proteome</keyword>
<comment type="subcellular location">
    <subcellularLocation>
        <location evidence="1">Cell membrane</location>
        <topology evidence="1">Multi-pass membrane protein</topology>
    </subcellularLocation>
</comment>
<dbReference type="PRINTS" id="PR01350">
    <property type="entry name" value="CTRFAMILY"/>
</dbReference>
<dbReference type="SMART" id="SM00008">
    <property type="entry name" value="HormR"/>
    <property type="match status" value="1"/>
</dbReference>
<feature type="domain" description="G-protein coupled receptors family 2 profile 1" evidence="14">
    <location>
        <begin position="11"/>
        <end position="89"/>
    </location>
</feature>
<evidence type="ECO:0000256" key="10">
    <source>
        <dbReference type="ARBA" id="ARBA00023170"/>
    </source>
</evidence>
<keyword evidence="10" id="KW-0675">Receptor</keyword>
<evidence type="ECO:0000256" key="5">
    <source>
        <dbReference type="ARBA" id="ARBA00022729"/>
    </source>
</evidence>
<feature type="transmembrane region" description="Helical" evidence="13">
    <location>
        <begin position="278"/>
        <end position="298"/>
    </location>
</feature>
<evidence type="ECO:0000256" key="11">
    <source>
        <dbReference type="ARBA" id="ARBA00023180"/>
    </source>
</evidence>
<keyword evidence="9" id="KW-1015">Disulfide bond</keyword>
<evidence type="ECO:0000256" key="6">
    <source>
        <dbReference type="ARBA" id="ARBA00022989"/>
    </source>
</evidence>
<dbReference type="InterPro" id="IPR017981">
    <property type="entry name" value="GPCR_2-like_7TM"/>
</dbReference>
<feature type="transmembrane region" description="Helical" evidence="13">
    <location>
        <begin position="140"/>
        <end position="159"/>
    </location>
</feature>
<feature type="transmembrane region" description="Helical" evidence="13">
    <location>
        <begin position="101"/>
        <end position="128"/>
    </location>
</feature>
<dbReference type="GO" id="GO:0007189">
    <property type="term" value="P:adenylate cyclase-activating G protein-coupled receptor signaling pathway"/>
    <property type="evidence" value="ECO:0007669"/>
    <property type="project" value="TreeGrafter"/>
</dbReference>
<dbReference type="InterPro" id="IPR000832">
    <property type="entry name" value="GPCR_2_secretin-like"/>
</dbReference>
<dbReference type="GeneTree" id="ENSGT00940000155380"/>
<dbReference type="Proteomes" id="UP000694388">
    <property type="component" value="Unplaced"/>
</dbReference>
<evidence type="ECO:0000256" key="8">
    <source>
        <dbReference type="ARBA" id="ARBA00023136"/>
    </source>
</evidence>
<protein>
    <recommendedName>
        <fullName evidence="18">Calcitonin receptor</fullName>
    </recommendedName>
</protein>
<dbReference type="InterPro" id="IPR001879">
    <property type="entry name" value="GPCR_2_extracellular_dom"/>
</dbReference>
<feature type="transmembrane region" description="Helical" evidence="13">
    <location>
        <begin position="210"/>
        <end position="229"/>
    </location>
</feature>
<evidence type="ECO:0000313" key="17">
    <source>
        <dbReference type="Proteomes" id="UP000694388"/>
    </source>
</evidence>
<dbReference type="OMA" id="WNDAQAN"/>
<feature type="transmembrane region" description="Helical" evidence="13">
    <location>
        <begin position="183"/>
        <end position="203"/>
    </location>
</feature>
<evidence type="ECO:0000256" key="2">
    <source>
        <dbReference type="ARBA" id="ARBA00005314"/>
    </source>
</evidence>
<dbReference type="InterPro" id="IPR036445">
    <property type="entry name" value="GPCR_2_extracell_dom_sf"/>
</dbReference>
<dbReference type="SUPFAM" id="SSF111418">
    <property type="entry name" value="Hormone receptor domain"/>
    <property type="match status" value="1"/>
</dbReference>
<evidence type="ECO:0000256" key="9">
    <source>
        <dbReference type="ARBA" id="ARBA00023157"/>
    </source>
</evidence>
<dbReference type="Pfam" id="PF00002">
    <property type="entry name" value="7tm_2"/>
    <property type="match status" value="1"/>
</dbReference>
<keyword evidence="4 13" id="KW-0812">Transmembrane</keyword>
<evidence type="ECO:0000259" key="14">
    <source>
        <dbReference type="PROSITE" id="PS50227"/>
    </source>
</evidence>
<proteinExistence type="inferred from homology"/>
<accession>A0A8C4R8S5</accession>
<keyword evidence="8 13" id="KW-0472">Membrane</keyword>
<evidence type="ECO:0000313" key="16">
    <source>
        <dbReference type="Ensembl" id="ENSEBUP00000026563.1"/>
    </source>
</evidence>
<evidence type="ECO:0008006" key="18">
    <source>
        <dbReference type="Google" id="ProtNLM"/>
    </source>
</evidence>
<dbReference type="Ensembl" id="ENSEBUT00000027139.1">
    <property type="protein sequence ID" value="ENSEBUP00000026563.1"/>
    <property type="gene ID" value="ENSEBUG00000016348.1"/>
</dbReference>
<dbReference type="PROSITE" id="PS00649">
    <property type="entry name" value="G_PROTEIN_RECEP_F2_1"/>
    <property type="match status" value="1"/>
</dbReference>
<dbReference type="InterPro" id="IPR017983">
    <property type="entry name" value="GPCR_2_secretin-like_CS"/>
</dbReference>
<dbReference type="PROSITE" id="PS50227">
    <property type="entry name" value="G_PROTEIN_RECEP_F2_3"/>
    <property type="match status" value="1"/>
</dbReference>
<feature type="domain" description="G-protein coupled receptors family 2 profile 2" evidence="15">
    <location>
        <begin position="101"/>
        <end position="388"/>
    </location>
</feature>
<name>A0A8C4R8S5_EPTBU</name>
<evidence type="ECO:0000259" key="15">
    <source>
        <dbReference type="PROSITE" id="PS50261"/>
    </source>
</evidence>
<keyword evidence="6 13" id="KW-1133">Transmembrane helix</keyword>
<keyword evidence="5" id="KW-0732">Signal</keyword>
<keyword evidence="12" id="KW-0807">Transducer</keyword>
<evidence type="ECO:0000256" key="7">
    <source>
        <dbReference type="ARBA" id="ARBA00023040"/>
    </source>
</evidence>
<dbReference type="AlphaFoldDB" id="A0A8C4R8S5"/>
<dbReference type="Gene3D" id="4.10.1240.10">
    <property type="entry name" value="GPCR, family 2, extracellular hormone receptor domain"/>
    <property type="match status" value="1"/>
</dbReference>
<reference evidence="16" key="2">
    <citation type="submission" date="2025-09" db="UniProtKB">
        <authorList>
            <consortium name="Ensembl"/>
        </authorList>
    </citation>
    <scope>IDENTIFICATION</scope>
</reference>
<feature type="transmembrane region" description="Helical" evidence="13">
    <location>
        <begin position="235"/>
        <end position="257"/>
    </location>
</feature>
<dbReference type="InterPro" id="IPR050332">
    <property type="entry name" value="GPCR_2"/>
</dbReference>
<keyword evidence="3" id="KW-1003">Cell membrane</keyword>
<evidence type="ECO:0000256" key="3">
    <source>
        <dbReference type="ARBA" id="ARBA00022475"/>
    </source>
</evidence>
<dbReference type="PANTHER" id="PTHR45620:SF42">
    <property type="entry name" value="G-PROTEIN COUPLED RECEPTOR SEB-2"/>
    <property type="match status" value="1"/>
</dbReference>
<evidence type="ECO:0000256" key="4">
    <source>
        <dbReference type="ARBA" id="ARBA00022692"/>
    </source>
</evidence>
<organism evidence="16 17">
    <name type="scientific">Eptatretus burgeri</name>
    <name type="common">Inshore hagfish</name>
    <dbReference type="NCBI Taxonomy" id="7764"/>
    <lineage>
        <taxon>Eukaryota</taxon>
        <taxon>Metazoa</taxon>
        <taxon>Chordata</taxon>
        <taxon>Craniata</taxon>
        <taxon>Vertebrata</taxon>
        <taxon>Cyclostomata</taxon>
        <taxon>Myxini</taxon>
        <taxon>Myxiniformes</taxon>
        <taxon>Myxinidae</taxon>
        <taxon>Eptatretinae</taxon>
        <taxon>Eptatretus</taxon>
    </lineage>
</organism>
<dbReference type="GO" id="GO:0004948">
    <property type="term" value="F:calcitonin receptor activity"/>
    <property type="evidence" value="ECO:0007669"/>
    <property type="project" value="InterPro"/>
</dbReference>
<dbReference type="Gene3D" id="1.20.1070.10">
    <property type="entry name" value="Rhodopsin 7-helix transmembrane proteins"/>
    <property type="match status" value="1"/>
</dbReference>
<dbReference type="PANTHER" id="PTHR45620">
    <property type="entry name" value="PDF RECEPTOR-LIKE PROTEIN-RELATED"/>
    <property type="match status" value="1"/>
</dbReference>
<dbReference type="PROSITE" id="PS50261">
    <property type="entry name" value="G_PROTEIN_RECEP_F2_4"/>
    <property type="match status" value="1"/>
</dbReference>
<dbReference type="InterPro" id="IPR003287">
    <property type="entry name" value="GPCR_2_calcitonin_rcpt_fam"/>
</dbReference>
<dbReference type="Pfam" id="PF02793">
    <property type="entry name" value="HRM"/>
    <property type="match status" value="1"/>
</dbReference>
<evidence type="ECO:0000256" key="12">
    <source>
        <dbReference type="ARBA" id="ARBA00023224"/>
    </source>
</evidence>
<evidence type="ECO:0000256" key="1">
    <source>
        <dbReference type="ARBA" id="ARBA00004651"/>
    </source>
</evidence>
<dbReference type="GO" id="GO:0005886">
    <property type="term" value="C:plasma membrane"/>
    <property type="evidence" value="ECO:0007669"/>
    <property type="project" value="UniProtKB-SubCell"/>
</dbReference>
<evidence type="ECO:0000256" key="13">
    <source>
        <dbReference type="SAM" id="Phobius"/>
    </source>
</evidence>
<dbReference type="GO" id="GO:0007166">
    <property type="term" value="P:cell surface receptor signaling pathway"/>
    <property type="evidence" value="ECO:0007669"/>
    <property type="project" value="InterPro"/>
</dbReference>
<keyword evidence="11" id="KW-0325">Glycoprotein</keyword>
<comment type="similarity">
    <text evidence="2">Belongs to the G-protein coupled receptor 2 family.</text>
</comment>